<dbReference type="PANTHER" id="PTHR42978:SF7">
    <property type="entry name" value="METALLO-HYDROLASE RV2300C-RELATED"/>
    <property type="match status" value="1"/>
</dbReference>
<dbReference type="Gene3D" id="3.60.15.10">
    <property type="entry name" value="Ribonuclease Z/Hydroxyacylglutathione hydrolase-like"/>
    <property type="match status" value="1"/>
</dbReference>
<proteinExistence type="inferred from homology"/>
<comment type="similarity">
    <text evidence="2">Belongs to the metallo-beta-lactamase superfamily.</text>
</comment>
<keyword evidence="4" id="KW-0378">Hydrolase</keyword>
<dbReference type="InterPro" id="IPR051013">
    <property type="entry name" value="MBL_superfamily_lactonases"/>
</dbReference>
<dbReference type="EMBL" id="JAVFCB010000007">
    <property type="protein sequence ID" value="MDQ4214842.1"/>
    <property type="molecule type" value="Genomic_DNA"/>
</dbReference>
<protein>
    <submittedName>
        <fullName evidence="7">N-acyl homoserine lactonase family protein</fullName>
    </submittedName>
</protein>
<dbReference type="InterPro" id="IPR001279">
    <property type="entry name" value="Metallo-B-lactamas"/>
</dbReference>
<name>A0ABU0XI79_9MICO</name>
<comment type="caution">
    <text evidence="7">The sequence shown here is derived from an EMBL/GenBank/DDBJ whole genome shotgun (WGS) entry which is preliminary data.</text>
</comment>
<dbReference type="InterPro" id="IPR036866">
    <property type="entry name" value="RibonucZ/Hydroxyglut_hydro"/>
</dbReference>
<dbReference type="SMART" id="SM00849">
    <property type="entry name" value="Lactamase_B"/>
    <property type="match status" value="1"/>
</dbReference>
<evidence type="ECO:0000256" key="4">
    <source>
        <dbReference type="ARBA" id="ARBA00022801"/>
    </source>
</evidence>
<accession>A0ABU0XI79</accession>
<comment type="cofactor">
    <cofactor evidence="1">
        <name>Zn(2+)</name>
        <dbReference type="ChEBI" id="CHEBI:29105"/>
    </cofactor>
</comment>
<evidence type="ECO:0000259" key="6">
    <source>
        <dbReference type="SMART" id="SM00849"/>
    </source>
</evidence>
<evidence type="ECO:0000256" key="5">
    <source>
        <dbReference type="ARBA" id="ARBA00022833"/>
    </source>
</evidence>
<dbReference type="Proteomes" id="UP001230289">
    <property type="component" value="Unassembled WGS sequence"/>
</dbReference>
<dbReference type="RefSeq" id="WP_308489781.1">
    <property type="nucleotide sequence ID" value="NZ_JAVFCB010000007.1"/>
</dbReference>
<gene>
    <name evidence="7" type="ORF">RBR11_13050</name>
</gene>
<dbReference type="SUPFAM" id="SSF56281">
    <property type="entry name" value="Metallo-hydrolase/oxidoreductase"/>
    <property type="match status" value="1"/>
</dbReference>
<organism evidence="7 8">
    <name type="scientific">Microbacterium capsulatum</name>
    <dbReference type="NCBI Taxonomy" id="3041921"/>
    <lineage>
        <taxon>Bacteria</taxon>
        <taxon>Bacillati</taxon>
        <taxon>Actinomycetota</taxon>
        <taxon>Actinomycetes</taxon>
        <taxon>Micrococcales</taxon>
        <taxon>Microbacteriaceae</taxon>
        <taxon>Microbacterium</taxon>
    </lineage>
</organism>
<sequence length="273" mass="29286">MNPIRRVSVVSTGSVAIRPEHVSRTGAPLLWWLATSRRWTSPRPINVYVIEHEKGLVLFDTGQDRASVTDPDYFPRGLNGFFYRRLARFAIAPDETLTAQLARIGYDIADVRTVVVSHLHQDHIGGLAELTHASILVGAAELDAARGRSAELGGYLAKHIFLPGLNWVPVHGELDLFGDGAITLLPTPGHTPGSLSALVQRADPPPLLLVGDLTYDVALLGQDVIPGVGDKAGLHASTRRVAHLAELHPGLVVLAAHDPAAQGLLDAANRTLE</sequence>
<reference evidence="7 8" key="1">
    <citation type="submission" date="2023-08" db="EMBL/GenBank/DDBJ databases">
        <title>Microbacterium sp. nov., isolated from a waste landfill.</title>
        <authorList>
            <person name="Wen W."/>
        </authorList>
    </citation>
    <scope>NUCLEOTIDE SEQUENCE [LARGE SCALE GENOMIC DNA]</scope>
    <source>
        <strain evidence="7 8">ASV81</strain>
    </source>
</reference>
<dbReference type="Pfam" id="PF00753">
    <property type="entry name" value="Lactamase_B"/>
    <property type="match status" value="1"/>
</dbReference>
<evidence type="ECO:0000256" key="2">
    <source>
        <dbReference type="ARBA" id="ARBA00007749"/>
    </source>
</evidence>
<dbReference type="CDD" id="cd07729">
    <property type="entry name" value="AHL_lactonase_MBL-fold"/>
    <property type="match status" value="1"/>
</dbReference>
<evidence type="ECO:0000256" key="3">
    <source>
        <dbReference type="ARBA" id="ARBA00022723"/>
    </source>
</evidence>
<keyword evidence="8" id="KW-1185">Reference proteome</keyword>
<evidence type="ECO:0000313" key="8">
    <source>
        <dbReference type="Proteomes" id="UP001230289"/>
    </source>
</evidence>
<evidence type="ECO:0000256" key="1">
    <source>
        <dbReference type="ARBA" id="ARBA00001947"/>
    </source>
</evidence>
<evidence type="ECO:0000313" key="7">
    <source>
        <dbReference type="EMBL" id="MDQ4214842.1"/>
    </source>
</evidence>
<keyword evidence="5" id="KW-0862">Zinc</keyword>
<feature type="domain" description="Metallo-beta-lactamase" evidence="6">
    <location>
        <begin position="44"/>
        <end position="257"/>
    </location>
</feature>
<dbReference type="PANTHER" id="PTHR42978">
    <property type="entry name" value="QUORUM-QUENCHING LACTONASE YTNP-RELATED-RELATED"/>
    <property type="match status" value="1"/>
</dbReference>
<keyword evidence="3" id="KW-0479">Metal-binding</keyword>